<evidence type="ECO:0000259" key="1">
    <source>
        <dbReference type="PROSITE" id="PS51412"/>
    </source>
</evidence>
<dbReference type="PANTHER" id="PTHR46549:SF1">
    <property type="entry name" value="MACPF DOMAIN-CONTAINING PROTEIN"/>
    <property type="match status" value="1"/>
</dbReference>
<organism evidence="2 3">
    <name type="scientific">Porites lobata</name>
    <dbReference type="NCBI Taxonomy" id="104759"/>
    <lineage>
        <taxon>Eukaryota</taxon>
        <taxon>Metazoa</taxon>
        <taxon>Cnidaria</taxon>
        <taxon>Anthozoa</taxon>
        <taxon>Hexacorallia</taxon>
        <taxon>Scleractinia</taxon>
        <taxon>Fungiina</taxon>
        <taxon>Poritidae</taxon>
        <taxon>Porites</taxon>
    </lineage>
</organism>
<evidence type="ECO:0000313" key="2">
    <source>
        <dbReference type="EMBL" id="CAH3166188.1"/>
    </source>
</evidence>
<dbReference type="PROSITE" id="PS51412">
    <property type="entry name" value="MACPF_2"/>
    <property type="match status" value="1"/>
</dbReference>
<keyword evidence="3" id="KW-1185">Reference proteome</keyword>
<dbReference type="SMART" id="SM00457">
    <property type="entry name" value="MACPF"/>
    <property type="match status" value="1"/>
</dbReference>
<feature type="non-terminal residue" evidence="2">
    <location>
        <position position="826"/>
    </location>
</feature>
<feature type="domain" description="MACPF" evidence="1">
    <location>
        <begin position="74"/>
        <end position="432"/>
    </location>
</feature>
<sequence length="826" mass="93474">KRVSPAVAEVGKEIAVEVGKEALKESLNIMNEQGEKAEKFVNKKLEINIDPQKGWETENLFVPPGFHIDSKIEGEGEKPKGETGEQPFIYPMGVGGLIMNGCFATNYQKGDPCYEAKWKTTICLNQIDGANFIGVGFDARGDSSPESRKMSVIQRDCSGRATYDDFDVPDTMNVHGVYDTSATMHTFYSRSEYQSFVQEQSGMSGSAFGFRAGVKKAWGSSSLKGSQQYMALFSIDIDRYEIFLDVVKPSDLSVGFLKEFMDLPTSYLAPGAAIKFQDFILRWGTHYTKSGKFGGRLQIFKTMEANQVSSKAEFSQVIEMSFRSLFSSLNYKKEKKGGESLKKQNKESSTSVSVEGGDQKIASVITDFNSPTIKNDINQWLESIRTFPKPFGFILAPITELLKFNPSSLFTDEERDWGCESHALDMKEDPETKEKYYEAKINGTVTKKFCPYKDRDYLYYLVERRRNSLERAIAVYMEEGPISASDINLPAGQPGCQTENYQFQEKIEKPTFDAMTKQHAQFLVVFNLKEEIYDKNDEEISHNMEKYVRFYRGEWFVSDSRDEIKMATGCSLGGGQNNKICILGLLLEYNQQTGFLTLSKQDFEVSKKSFPTLTEDLIGSLMAHVEWPPERIFQIKNVIGYLPCNVKWSNVFRFDPSNKEGKCLHFTASSKGTVFIIFAAVPNNKDTWYYVQISPYGVGIFKSQRLMVSTVENNAVGLGADILYQSYFVCLKETSKSTVIEYGKSQGTTEFGDVYLTMIDTDHPLFVRFYSFGNGEKQLEVVDAHIISRHLTKAKCRGDTMYDKETNMCVQHCHELCDPTQGNYKN</sequence>
<proteinExistence type="predicted"/>
<dbReference type="Pfam" id="PF01823">
    <property type="entry name" value="MACPF"/>
    <property type="match status" value="1"/>
</dbReference>
<name>A0ABN8QM73_9CNID</name>
<evidence type="ECO:0000313" key="3">
    <source>
        <dbReference type="Proteomes" id="UP001159405"/>
    </source>
</evidence>
<protein>
    <recommendedName>
        <fullName evidence="1">MACPF domain-containing protein</fullName>
    </recommendedName>
</protein>
<gene>
    <name evidence="2" type="ORF">PLOB_00007659</name>
</gene>
<comment type="caution">
    <text evidence="2">The sequence shown here is derived from an EMBL/GenBank/DDBJ whole genome shotgun (WGS) entry which is preliminary data.</text>
</comment>
<accession>A0ABN8QM73</accession>
<dbReference type="PANTHER" id="PTHR46549">
    <property type="entry name" value="MACPF DOMAIN-CONTAINING PROTEIN"/>
    <property type="match status" value="1"/>
</dbReference>
<reference evidence="2 3" key="1">
    <citation type="submission" date="2022-05" db="EMBL/GenBank/DDBJ databases">
        <authorList>
            <consortium name="Genoscope - CEA"/>
            <person name="William W."/>
        </authorList>
    </citation>
    <scope>NUCLEOTIDE SEQUENCE [LARGE SCALE GENOMIC DNA]</scope>
</reference>
<dbReference type="EMBL" id="CALNXK010000136">
    <property type="protein sequence ID" value="CAH3166188.1"/>
    <property type="molecule type" value="Genomic_DNA"/>
</dbReference>
<dbReference type="Proteomes" id="UP001159405">
    <property type="component" value="Unassembled WGS sequence"/>
</dbReference>
<feature type="non-terminal residue" evidence="2">
    <location>
        <position position="1"/>
    </location>
</feature>
<dbReference type="InterPro" id="IPR020864">
    <property type="entry name" value="MACPF"/>
</dbReference>